<proteinExistence type="inferred from homology"/>
<keyword evidence="4 5" id="KW-0413">Isomerase</keyword>
<dbReference type="OrthoDB" id="25996at2"/>
<evidence type="ECO:0000256" key="7">
    <source>
        <dbReference type="SAM" id="MobiDB-lite"/>
    </source>
</evidence>
<dbReference type="InterPro" id="IPR001179">
    <property type="entry name" value="PPIase_FKBP_dom"/>
</dbReference>
<name>D1BCX4_SANKS</name>
<dbReference type="HOGENOM" id="CLU_053307_0_0_11"/>
<keyword evidence="8" id="KW-0732">Signal</keyword>
<gene>
    <name evidence="10" type="ordered locus">Sked_10230</name>
</gene>
<evidence type="ECO:0000256" key="5">
    <source>
        <dbReference type="PROSITE-ProRule" id="PRU00277"/>
    </source>
</evidence>
<dbReference type="AlphaFoldDB" id="D1BCX4"/>
<protein>
    <recommendedName>
        <fullName evidence="6">Peptidyl-prolyl cis-trans isomerase</fullName>
        <ecNumber evidence="6">5.2.1.8</ecNumber>
    </recommendedName>
</protein>
<dbReference type="EMBL" id="CP001819">
    <property type="protein sequence ID" value="ACZ20972.1"/>
    <property type="molecule type" value="Genomic_DNA"/>
</dbReference>
<feature type="domain" description="PPIase FKBP-type" evidence="9">
    <location>
        <begin position="232"/>
        <end position="320"/>
    </location>
</feature>
<organism evidence="10 11">
    <name type="scientific">Sanguibacter keddieii (strain ATCC 51767 / DSM 10542 / NCFB 3025 / ST-74)</name>
    <dbReference type="NCBI Taxonomy" id="446469"/>
    <lineage>
        <taxon>Bacteria</taxon>
        <taxon>Bacillati</taxon>
        <taxon>Actinomycetota</taxon>
        <taxon>Actinomycetes</taxon>
        <taxon>Micrococcales</taxon>
        <taxon>Sanguibacteraceae</taxon>
        <taxon>Sanguibacter</taxon>
    </lineage>
</organism>
<evidence type="ECO:0000313" key="11">
    <source>
        <dbReference type="Proteomes" id="UP000000322"/>
    </source>
</evidence>
<reference evidence="10 11" key="1">
    <citation type="journal article" date="2009" name="Stand. Genomic Sci.">
        <title>Complete genome sequence of Sanguibacter keddieii type strain (ST-74).</title>
        <authorList>
            <person name="Ivanova N."/>
            <person name="Sikorski J."/>
            <person name="Sims D."/>
            <person name="Brettin T."/>
            <person name="Detter J.C."/>
            <person name="Han C."/>
            <person name="Lapidus A."/>
            <person name="Copeland A."/>
            <person name="Glavina Del Rio T."/>
            <person name="Nolan M."/>
            <person name="Chen F."/>
            <person name="Lucas S."/>
            <person name="Tice H."/>
            <person name="Cheng J.F."/>
            <person name="Bruce D."/>
            <person name="Goodwin L."/>
            <person name="Pitluck S."/>
            <person name="Pati A."/>
            <person name="Mavromatis K."/>
            <person name="Chen A."/>
            <person name="Palaniappan K."/>
            <person name="D'haeseleer P."/>
            <person name="Chain P."/>
            <person name="Bristow J."/>
            <person name="Eisen J.A."/>
            <person name="Markowitz V."/>
            <person name="Hugenholtz P."/>
            <person name="Goker M."/>
            <person name="Pukall R."/>
            <person name="Klenk H.P."/>
            <person name="Kyrpides N.C."/>
        </authorList>
    </citation>
    <scope>NUCLEOTIDE SEQUENCE [LARGE SCALE GENOMIC DNA]</scope>
    <source>
        <strain evidence="11">ATCC 51767 / DSM 10542 / NCFB 3025 / ST-74</strain>
    </source>
</reference>
<dbReference type="EC" id="5.2.1.8" evidence="6"/>
<dbReference type="PANTHER" id="PTHR43811:SF19">
    <property type="entry name" value="39 KDA FK506-BINDING NUCLEAR PROTEIN"/>
    <property type="match status" value="1"/>
</dbReference>
<feature type="signal peptide" evidence="8">
    <location>
        <begin position="1"/>
        <end position="28"/>
    </location>
</feature>
<dbReference type="PROSITE" id="PS50059">
    <property type="entry name" value="FKBP_PPIASE"/>
    <property type="match status" value="1"/>
</dbReference>
<evidence type="ECO:0000256" key="6">
    <source>
        <dbReference type="RuleBase" id="RU003915"/>
    </source>
</evidence>
<accession>D1BCX4</accession>
<comment type="similarity">
    <text evidence="2 6">Belongs to the FKBP-type PPIase family.</text>
</comment>
<evidence type="ECO:0000259" key="9">
    <source>
        <dbReference type="PROSITE" id="PS50059"/>
    </source>
</evidence>
<keyword evidence="11" id="KW-1185">Reference proteome</keyword>
<sequence length="320" mass="32767">MKHRTARGVTALTIATALLLAGCGSSDGDDATPSASATDAAAEAPEPTAEDVAALDAVTVTGDAGTEPTLEFESPLTVTAPTVRVLDEGTGDEMTEASLASMQSVVYNAADGTVVDSSWSEEAAPEWDLATDFSGVPALQEALVGKKVGTRILFAQTGSDGATYLYVFDSVSVRDTPTRAEGEVVAPADGLPTVTLAEDGAPSISIPDGYTAPAELVAQTLIKGTGPVVTEGQNVQVQYTGWKVADGEQFDSSWERGAPFVVNGLGSGQVIAGWDQGLVGQTVGSQVLLVIPKDLAYGASEGSELKDDDLVFVVDILRAG</sequence>
<dbReference type="InterPro" id="IPR046357">
    <property type="entry name" value="PPIase_dom_sf"/>
</dbReference>
<dbReference type="Gene3D" id="3.10.50.40">
    <property type="match status" value="2"/>
</dbReference>
<evidence type="ECO:0000256" key="3">
    <source>
        <dbReference type="ARBA" id="ARBA00023110"/>
    </source>
</evidence>
<dbReference type="Proteomes" id="UP000000322">
    <property type="component" value="Chromosome"/>
</dbReference>
<dbReference type="KEGG" id="ske:Sked_10230"/>
<feature type="chain" id="PRO_5003020569" description="Peptidyl-prolyl cis-trans isomerase" evidence="8">
    <location>
        <begin position="29"/>
        <end position="320"/>
    </location>
</feature>
<evidence type="ECO:0000256" key="1">
    <source>
        <dbReference type="ARBA" id="ARBA00000971"/>
    </source>
</evidence>
<dbReference type="PROSITE" id="PS51257">
    <property type="entry name" value="PROKAR_LIPOPROTEIN"/>
    <property type="match status" value="1"/>
</dbReference>
<dbReference type="SUPFAM" id="SSF54534">
    <property type="entry name" value="FKBP-like"/>
    <property type="match status" value="2"/>
</dbReference>
<evidence type="ECO:0000256" key="4">
    <source>
        <dbReference type="ARBA" id="ARBA00023235"/>
    </source>
</evidence>
<dbReference type="GO" id="GO:0000785">
    <property type="term" value="C:chromatin"/>
    <property type="evidence" value="ECO:0007669"/>
    <property type="project" value="TreeGrafter"/>
</dbReference>
<dbReference type="STRING" id="446469.Sked_10230"/>
<keyword evidence="3 5" id="KW-0697">Rotamase</keyword>
<dbReference type="GO" id="GO:0003755">
    <property type="term" value="F:peptidyl-prolyl cis-trans isomerase activity"/>
    <property type="evidence" value="ECO:0007669"/>
    <property type="project" value="UniProtKB-UniRule"/>
</dbReference>
<dbReference type="eggNOG" id="COG0545">
    <property type="taxonomic scope" value="Bacteria"/>
</dbReference>
<evidence type="ECO:0000313" key="10">
    <source>
        <dbReference type="EMBL" id="ACZ20972.1"/>
    </source>
</evidence>
<dbReference type="RefSeq" id="WP_012866041.1">
    <property type="nucleotide sequence ID" value="NC_013521.1"/>
</dbReference>
<dbReference type="Pfam" id="PF00254">
    <property type="entry name" value="FKBP_C"/>
    <property type="match status" value="1"/>
</dbReference>
<evidence type="ECO:0000256" key="2">
    <source>
        <dbReference type="ARBA" id="ARBA00006577"/>
    </source>
</evidence>
<dbReference type="PANTHER" id="PTHR43811">
    <property type="entry name" value="FKBP-TYPE PEPTIDYL-PROLYL CIS-TRANS ISOMERASE FKPA"/>
    <property type="match status" value="1"/>
</dbReference>
<feature type="region of interest" description="Disordered" evidence="7">
    <location>
        <begin position="26"/>
        <end position="49"/>
    </location>
</feature>
<comment type="catalytic activity">
    <reaction evidence="1 5 6">
        <text>[protein]-peptidylproline (omega=180) = [protein]-peptidylproline (omega=0)</text>
        <dbReference type="Rhea" id="RHEA:16237"/>
        <dbReference type="Rhea" id="RHEA-COMP:10747"/>
        <dbReference type="Rhea" id="RHEA-COMP:10748"/>
        <dbReference type="ChEBI" id="CHEBI:83833"/>
        <dbReference type="ChEBI" id="CHEBI:83834"/>
        <dbReference type="EC" id="5.2.1.8"/>
    </reaction>
</comment>
<feature type="compositionally biased region" description="Low complexity" evidence="7">
    <location>
        <begin position="31"/>
        <end position="49"/>
    </location>
</feature>
<evidence type="ECO:0000256" key="8">
    <source>
        <dbReference type="SAM" id="SignalP"/>
    </source>
</evidence>